<dbReference type="PANTHER" id="PTHR10091:SF0">
    <property type="entry name" value="GALACTOSE MUTAROTASE"/>
    <property type="match status" value="1"/>
</dbReference>
<dbReference type="EC" id="5.1.3.3" evidence="6 11"/>
<dbReference type="InterPro" id="IPR011013">
    <property type="entry name" value="Gal_mutarotase_sf_dom"/>
</dbReference>
<dbReference type="PROSITE" id="PS00545">
    <property type="entry name" value="ALDOSE_1_EPIMERASE"/>
    <property type="match status" value="1"/>
</dbReference>
<feature type="active site" description="Proton acceptor" evidence="12">
    <location>
        <position position="322"/>
    </location>
</feature>
<sequence>MSSQPTIKYEPFGVAPNGEEIQLYTLEIPGIIKASVMNYGATLTHLYVPDRHGKMEDIVLGFDDFEGYLSEDYQENYCYLGSTIGRIGGRIKGNQFDLEGISYKLEPNQGSTHLHGGKHGWDRKVWKAKLIENEKILGIEFSLISPEGEENYPGNIKMQVIYMISFDGDLTLEYHGKTDKTTILNPTNHSYFNLSGDFSKDILNHQLQIAAKHFLPVDDKSFPTGELKSVGNTPFDFLEEKEIGKSLEQNDRQLKYGNGIDHSFALDIHEDCLSLYEPKSGRALKLSTTEPGVQIYTSNYLDGSIKGKNETSYKKNAAICLETQHFPDSINQKAFPSVVLRPEEDFFSKTTFKFSTR</sequence>
<evidence type="ECO:0000256" key="12">
    <source>
        <dbReference type="PIRSR" id="PIRSR005096-1"/>
    </source>
</evidence>
<keyword evidence="9 11" id="KW-0413">Isomerase</keyword>
<dbReference type="PIRSF" id="PIRSF005096">
    <property type="entry name" value="GALM"/>
    <property type="match status" value="1"/>
</dbReference>
<dbReference type="InterPro" id="IPR008183">
    <property type="entry name" value="Aldose_1/G6P_1-epimerase"/>
</dbReference>
<dbReference type="NCBIfam" id="NF008277">
    <property type="entry name" value="PRK11055.1"/>
    <property type="match status" value="1"/>
</dbReference>
<dbReference type="Gene3D" id="2.70.98.10">
    <property type="match status" value="1"/>
</dbReference>
<dbReference type="AlphaFoldDB" id="I3Z167"/>
<dbReference type="EMBL" id="CP003281">
    <property type="protein sequence ID" value="AFL82985.1"/>
    <property type="molecule type" value="Genomic_DNA"/>
</dbReference>
<proteinExistence type="inferred from homology"/>
<accession>I3Z167</accession>
<dbReference type="OrthoDB" id="9779408at2"/>
<dbReference type="InterPro" id="IPR014718">
    <property type="entry name" value="GH-type_carb-bd"/>
</dbReference>
<dbReference type="InterPro" id="IPR015443">
    <property type="entry name" value="Aldose_1-epimerase"/>
</dbReference>
<dbReference type="InterPro" id="IPR018052">
    <property type="entry name" value="Ald1_epimerase_CS"/>
</dbReference>
<dbReference type="GO" id="GO:0030246">
    <property type="term" value="F:carbohydrate binding"/>
    <property type="evidence" value="ECO:0007669"/>
    <property type="project" value="InterPro"/>
</dbReference>
<dbReference type="InterPro" id="IPR047215">
    <property type="entry name" value="Galactose_mutarotase-like"/>
</dbReference>
<evidence type="ECO:0000256" key="13">
    <source>
        <dbReference type="PIRSR" id="PIRSR005096-2"/>
    </source>
</evidence>
<evidence type="ECO:0000256" key="7">
    <source>
        <dbReference type="ARBA" id="ARBA00014165"/>
    </source>
</evidence>
<comment type="cofactor">
    <cofactor evidence="2">
        <name>Ca(2+)</name>
        <dbReference type="ChEBI" id="CHEBI:29108"/>
    </cofactor>
</comment>
<evidence type="ECO:0000256" key="3">
    <source>
        <dbReference type="ARBA" id="ARBA00005028"/>
    </source>
</evidence>
<reference evidence="16" key="1">
    <citation type="submission" date="2012-06" db="EMBL/GenBank/DDBJ databases">
        <title>The complete genome of Belliella baltica DSM 15883.</title>
        <authorList>
            <person name="Lucas S."/>
            <person name="Copeland A."/>
            <person name="Lapidus A."/>
            <person name="Goodwin L."/>
            <person name="Pitluck S."/>
            <person name="Peters L."/>
            <person name="Mikhailova N."/>
            <person name="Davenport K."/>
            <person name="Kyrpides N."/>
            <person name="Mavromatis K."/>
            <person name="Pagani I."/>
            <person name="Ivanova N."/>
            <person name="Ovchinnikova G."/>
            <person name="Zeytun A."/>
            <person name="Detter J.C."/>
            <person name="Han C."/>
            <person name="Land M."/>
            <person name="Hauser L."/>
            <person name="Markowitz V."/>
            <person name="Cheng J.-F."/>
            <person name="Hugenholtz P."/>
            <person name="Woyke T."/>
            <person name="Wu D."/>
            <person name="Tindall B."/>
            <person name="Pomrenke H."/>
            <person name="Brambilla E."/>
            <person name="Klenk H.-P."/>
            <person name="Eisen J.A."/>
        </authorList>
    </citation>
    <scope>NUCLEOTIDE SEQUENCE [LARGE SCALE GENOMIC DNA]</scope>
    <source>
        <strain evidence="16">DSM 15883 / CIP 108006 / LMG 21964 / BA134</strain>
    </source>
</reference>
<feature type="binding site" evidence="14">
    <location>
        <begin position="189"/>
        <end position="191"/>
    </location>
    <ligand>
        <name>beta-D-galactose</name>
        <dbReference type="ChEBI" id="CHEBI:27667"/>
    </ligand>
</feature>
<dbReference type="GO" id="GO:0006006">
    <property type="term" value="P:glucose metabolic process"/>
    <property type="evidence" value="ECO:0007669"/>
    <property type="project" value="TreeGrafter"/>
</dbReference>
<keyword evidence="8" id="KW-0106">Calcium</keyword>
<dbReference type="HOGENOM" id="CLU_031753_1_1_10"/>
<dbReference type="CDD" id="cd09019">
    <property type="entry name" value="galactose_mutarotase_like"/>
    <property type="match status" value="1"/>
</dbReference>
<organism evidence="15 16">
    <name type="scientific">Belliella baltica (strain DSM 15883 / CIP 108006 / LMG 21964 / BA134)</name>
    <dbReference type="NCBI Taxonomy" id="866536"/>
    <lineage>
        <taxon>Bacteria</taxon>
        <taxon>Pseudomonadati</taxon>
        <taxon>Bacteroidota</taxon>
        <taxon>Cytophagia</taxon>
        <taxon>Cytophagales</taxon>
        <taxon>Cyclobacteriaceae</taxon>
        <taxon>Belliella</taxon>
    </lineage>
</organism>
<dbReference type="STRING" id="866536.Belba_0322"/>
<dbReference type="GO" id="GO:0005737">
    <property type="term" value="C:cytoplasm"/>
    <property type="evidence" value="ECO:0007669"/>
    <property type="project" value="TreeGrafter"/>
</dbReference>
<evidence type="ECO:0000256" key="1">
    <source>
        <dbReference type="ARBA" id="ARBA00001614"/>
    </source>
</evidence>
<evidence type="ECO:0000313" key="16">
    <source>
        <dbReference type="Proteomes" id="UP000006050"/>
    </source>
</evidence>
<feature type="binding site" evidence="13">
    <location>
        <position position="261"/>
    </location>
    <ligand>
        <name>beta-D-galactose</name>
        <dbReference type="ChEBI" id="CHEBI:27667"/>
    </ligand>
</feature>
<dbReference type="PANTHER" id="PTHR10091">
    <property type="entry name" value="ALDOSE-1-EPIMERASE"/>
    <property type="match status" value="1"/>
</dbReference>
<keyword evidence="10 11" id="KW-0119">Carbohydrate metabolism</keyword>
<evidence type="ECO:0000256" key="11">
    <source>
        <dbReference type="PIRNR" id="PIRNR005096"/>
    </source>
</evidence>
<dbReference type="eggNOG" id="COG2017">
    <property type="taxonomic scope" value="Bacteria"/>
</dbReference>
<dbReference type="UniPathway" id="UPA00242"/>
<comment type="pathway">
    <text evidence="3 11">Carbohydrate metabolism; hexose metabolism.</text>
</comment>
<protein>
    <recommendedName>
        <fullName evidence="7 11">Aldose 1-epimerase</fullName>
        <ecNumber evidence="6 11">5.1.3.3</ecNumber>
    </recommendedName>
</protein>
<evidence type="ECO:0000256" key="4">
    <source>
        <dbReference type="ARBA" id="ARBA00006206"/>
    </source>
</evidence>
<comment type="catalytic activity">
    <reaction evidence="1 11">
        <text>alpha-D-glucose = beta-D-glucose</text>
        <dbReference type="Rhea" id="RHEA:10264"/>
        <dbReference type="ChEBI" id="CHEBI:15903"/>
        <dbReference type="ChEBI" id="CHEBI:17925"/>
        <dbReference type="EC" id="5.1.3.3"/>
    </reaction>
</comment>
<dbReference type="GO" id="GO:0033499">
    <property type="term" value="P:galactose catabolic process via UDP-galactose, Leloir pathway"/>
    <property type="evidence" value="ECO:0007669"/>
    <property type="project" value="TreeGrafter"/>
</dbReference>
<evidence type="ECO:0000256" key="8">
    <source>
        <dbReference type="ARBA" id="ARBA00022837"/>
    </source>
</evidence>
<dbReference type="SUPFAM" id="SSF74650">
    <property type="entry name" value="Galactose mutarotase-like"/>
    <property type="match status" value="1"/>
</dbReference>
<feature type="active site" description="Proton donor" evidence="12">
    <location>
        <position position="189"/>
    </location>
</feature>
<evidence type="ECO:0000256" key="9">
    <source>
        <dbReference type="ARBA" id="ARBA00023235"/>
    </source>
</evidence>
<dbReference type="KEGG" id="bbd:Belba_0322"/>
<evidence type="ECO:0000313" key="15">
    <source>
        <dbReference type="EMBL" id="AFL82985.1"/>
    </source>
</evidence>
<evidence type="ECO:0000256" key="6">
    <source>
        <dbReference type="ARBA" id="ARBA00013185"/>
    </source>
</evidence>
<name>I3Z167_BELBD</name>
<comment type="similarity">
    <text evidence="4 11">Belongs to the aldose epimerase family.</text>
</comment>
<dbReference type="GO" id="GO:0004034">
    <property type="term" value="F:aldose 1-epimerase activity"/>
    <property type="evidence" value="ECO:0007669"/>
    <property type="project" value="UniProtKB-EC"/>
</dbReference>
<dbReference type="Proteomes" id="UP000006050">
    <property type="component" value="Chromosome"/>
</dbReference>
<dbReference type="Pfam" id="PF01263">
    <property type="entry name" value="Aldose_epim"/>
    <property type="match status" value="1"/>
</dbReference>
<keyword evidence="16" id="KW-1185">Reference proteome</keyword>
<comment type="subunit">
    <text evidence="5">Monomer.</text>
</comment>
<dbReference type="PATRIC" id="fig|866536.3.peg.336"/>
<gene>
    <name evidence="15" type="ordered locus">Belba_0322</name>
</gene>
<evidence type="ECO:0000256" key="2">
    <source>
        <dbReference type="ARBA" id="ARBA00001913"/>
    </source>
</evidence>
<evidence type="ECO:0000256" key="14">
    <source>
        <dbReference type="PIRSR" id="PIRSR005096-3"/>
    </source>
</evidence>
<dbReference type="RefSeq" id="WP_014771000.1">
    <property type="nucleotide sequence ID" value="NC_018010.1"/>
</dbReference>
<evidence type="ECO:0000256" key="10">
    <source>
        <dbReference type="ARBA" id="ARBA00023277"/>
    </source>
</evidence>
<evidence type="ECO:0000256" key="5">
    <source>
        <dbReference type="ARBA" id="ARBA00011245"/>
    </source>
</evidence>